<feature type="domain" description="DOD-type homing endonuclease" evidence="15">
    <location>
        <begin position="350"/>
        <end position="393"/>
    </location>
</feature>
<comment type="caution">
    <text evidence="16">The sequence shown here is derived from an EMBL/GenBank/DDBJ whole genome shotgun (WGS) entry which is preliminary data.</text>
</comment>
<evidence type="ECO:0000259" key="15">
    <source>
        <dbReference type="PROSITE" id="PS50819"/>
    </source>
</evidence>
<dbReference type="EC" id="1.17.4.1" evidence="3"/>
<keyword evidence="9" id="KW-0651">Protein splicing</keyword>
<dbReference type="GO" id="GO:0000166">
    <property type="term" value="F:nucleotide binding"/>
    <property type="evidence" value="ECO:0007669"/>
    <property type="project" value="UniProtKB-KW"/>
</dbReference>
<proteinExistence type="inferred from homology"/>
<dbReference type="SUPFAM" id="SSF51998">
    <property type="entry name" value="PFL-like glycyl radical enzymes"/>
    <property type="match status" value="1"/>
</dbReference>
<keyword evidence="6" id="KW-0237">DNA synthesis</keyword>
<evidence type="ECO:0000256" key="11">
    <source>
        <dbReference type="ARBA" id="ARBA00023285"/>
    </source>
</evidence>
<dbReference type="InterPro" id="IPR036844">
    <property type="entry name" value="Hint_dom_sf"/>
</dbReference>
<evidence type="ECO:0000313" key="16">
    <source>
        <dbReference type="EMBL" id="KKM90336.1"/>
    </source>
</evidence>
<name>A0A0F9LTF2_9ZZZZ</name>
<dbReference type="PROSITE" id="PS50817">
    <property type="entry name" value="INTEIN_N_TER"/>
    <property type="match status" value="1"/>
</dbReference>
<dbReference type="PROSITE" id="PS50819">
    <property type="entry name" value="INTEIN_ENDONUCLEASE"/>
    <property type="match status" value="1"/>
</dbReference>
<dbReference type="InterPro" id="IPR006141">
    <property type="entry name" value="Intein_N"/>
</dbReference>
<comment type="cofactor">
    <cofactor evidence="1">
        <name>adenosylcob(III)alamin</name>
        <dbReference type="ChEBI" id="CHEBI:18408"/>
    </cofactor>
</comment>
<comment type="similarity">
    <text evidence="2">Belongs to the ribonucleoside diphosphate reductase class-2 family.</text>
</comment>
<dbReference type="GO" id="GO:0004748">
    <property type="term" value="F:ribonucleoside-diphosphate reductase activity, thioredoxin disulfide as acceptor"/>
    <property type="evidence" value="ECO:0007669"/>
    <property type="project" value="UniProtKB-EC"/>
</dbReference>
<dbReference type="InterPro" id="IPR000788">
    <property type="entry name" value="RNR_lg_C"/>
</dbReference>
<sequence>QGGGIGTDFSTLRPRKAKLRQLGGGAFASGPVSYMYVWDSMCRTIMSAGARRGAMMGTLICTHPDLVEFIQAKRTQGTLTMFNMSVLVTDAFIDAVKEDQIWAFFFPIEPYDDSQEGKFVDHEGVTQYIYSTIPARELWDMIMRNTYEYSEPGIIFIDRINAWNNLYYCEEIMCTNPCVTGDTLILTDQGHLPIQSLVGKQISIWNGDQWSEVTPFSTGVNKLLEVKFSNGASIRCTLNHEWILANGDTCKASNLIVGDKLIYKEMPFISEPIGENPVIDAYSQGFYSGNGTKNSDNSNLYKHEEGIRNRLIGKVYNRNCVDQPGYRWVHGKMLPKDFVPLTTSYLYCINWLAGYLDADGCVVKKGKSYVIEASTKDRDFLLNIGLMLNRLGVNYRIWERKDGGIKLGSNSKEYMCKNTAGLMINWKGCNKLVQLGMVSERVNLEPFKVAPRGAARVGHRVVNITKCNYKEETFCFTEEHNHMGIFNGVPGGQCGEQPLPPHACCNLGAINLARLVKDPFTPNARFDLDTLQQLTYIGVRFLDNVIDITRYPLPEQEEYEKNTRRLGLGVTGLANAFDQMGYRYGDSNSISLTEEIMCCIAQNAYRASVVLARERGSFPLYNQDKFLNSHFIRERLVRERRQEIEQHGIRNGVLLTVAPVGTGSIYYGYSSSGLEPVFRHTTNRKVLQDDGSHEEYTAEDYGYAIWKKVDYHSTLPEHMVTAKDLSVADHLLIQAACQRWVDASVSKTINCPEGISFEEFEGLYRKAYEIGCKGCTTYIPSATRGSILSDAVVSEEPSSGVGITIPIDSSSGKFKPDYKALQEALDSAAEEVTGTVTSRVSGKVTHKAALPRTNLVKLPPRPSVLTGKTYKIKWPSMESSVYVTINDRDGRPCEIFISSTSAKYGEWTTALTRMISAVMRLEIDINFIPQELKQVTSSHDGQWIKGKYYSSMVAYLGKIIEDHIAGLDNHVSVEVEALQKTREAIAESDLAEICTRCAAPAFVHQEGCGICLACGYSTCG</sequence>
<keyword evidence="5" id="KW-0846">Cobalamin</keyword>
<protein>
    <recommendedName>
        <fullName evidence="4">Vitamin B12-dependent ribonucleotide reductase</fullName>
        <ecNumber evidence="3">1.17.4.1</ecNumber>
    </recommendedName>
    <alternativeName>
        <fullName evidence="13">Ribonucleoside-diphosphate reductase NrdJ</fullName>
    </alternativeName>
</protein>
<dbReference type="SMART" id="SM00306">
    <property type="entry name" value="HintN"/>
    <property type="match status" value="1"/>
</dbReference>
<comment type="function">
    <text evidence="12">Catalyzes the reduction of ribonucleotides to deoxyribonucleotides. May function to provide a pool of deoxyribonucleotide precursors for DNA repair during oxygen limitation and/or for immediate growth after restoration of oxygen.</text>
</comment>
<evidence type="ECO:0000256" key="1">
    <source>
        <dbReference type="ARBA" id="ARBA00001922"/>
    </source>
</evidence>
<dbReference type="Gene3D" id="3.10.28.10">
    <property type="entry name" value="Homing endonucleases"/>
    <property type="match status" value="1"/>
</dbReference>
<dbReference type="NCBIfam" id="TIGR01445">
    <property type="entry name" value="intein_Nterm"/>
    <property type="match status" value="1"/>
</dbReference>
<organism evidence="16">
    <name type="scientific">marine sediment metagenome</name>
    <dbReference type="NCBI Taxonomy" id="412755"/>
    <lineage>
        <taxon>unclassified sequences</taxon>
        <taxon>metagenomes</taxon>
        <taxon>ecological metagenomes</taxon>
    </lineage>
</organism>
<dbReference type="InterPro" id="IPR024434">
    <property type="entry name" value="TSCPD_dom"/>
</dbReference>
<dbReference type="Gene3D" id="3.20.70.20">
    <property type="match status" value="2"/>
</dbReference>
<dbReference type="PANTHER" id="PTHR43371">
    <property type="entry name" value="VITAMIN B12-DEPENDENT RIBONUCLEOTIDE REDUCTASE"/>
    <property type="match status" value="1"/>
</dbReference>
<dbReference type="EMBL" id="LAZR01006683">
    <property type="protein sequence ID" value="KKM90336.1"/>
    <property type="molecule type" value="Genomic_DNA"/>
</dbReference>
<dbReference type="Pfam" id="PF12637">
    <property type="entry name" value="TSCPD"/>
    <property type="match status" value="1"/>
</dbReference>
<keyword evidence="7" id="KW-0547">Nucleotide-binding</keyword>
<evidence type="ECO:0000256" key="8">
    <source>
        <dbReference type="ARBA" id="ARBA00022813"/>
    </source>
</evidence>
<dbReference type="AlphaFoldDB" id="A0A0F9LTF2"/>
<dbReference type="PANTHER" id="PTHR43371:SF1">
    <property type="entry name" value="RIBONUCLEOSIDE-DIPHOSPHATE REDUCTASE"/>
    <property type="match status" value="1"/>
</dbReference>
<evidence type="ECO:0000256" key="10">
    <source>
        <dbReference type="ARBA" id="ARBA00023002"/>
    </source>
</evidence>
<evidence type="ECO:0000256" key="4">
    <source>
        <dbReference type="ARBA" id="ARBA00014409"/>
    </source>
</evidence>
<accession>A0A0F9LTF2</accession>
<dbReference type="InterPro" id="IPR004042">
    <property type="entry name" value="Intein_endonuc_central"/>
</dbReference>
<keyword evidence="10" id="KW-0560">Oxidoreductase</keyword>
<evidence type="ECO:0000256" key="2">
    <source>
        <dbReference type="ARBA" id="ARBA00007405"/>
    </source>
</evidence>
<reference evidence="16" key="1">
    <citation type="journal article" date="2015" name="Nature">
        <title>Complex archaea that bridge the gap between prokaryotes and eukaryotes.</title>
        <authorList>
            <person name="Spang A."/>
            <person name="Saw J.H."/>
            <person name="Jorgensen S.L."/>
            <person name="Zaremba-Niedzwiedzka K."/>
            <person name="Martijn J."/>
            <person name="Lind A.E."/>
            <person name="van Eijk R."/>
            <person name="Schleper C."/>
            <person name="Guy L."/>
            <person name="Ettema T.J."/>
        </authorList>
    </citation>
    <scope>NUCLEOTIDE SEQUENCE</scope>
</reference>
<dbReference type="Pfam" id="PF02867">
    <property type="entry name" value="Ribonuc_red_lgC"/>
    <property type="match status" value="1"/>
</dbReference>
<dbReference type="InterPro" id="IPR050862">
    <property type="entry name" value="RdRp_reductase_class-2"/>
</dbReference>
<dbReference type="GO" id="GO:0016539">
    <property type="term" value="P:intein-mediated protein splicing"/>
    <property type="evidence" value="ECO:0007669"/>
    <property type="project" value="InterPro"/>
</dbReference>
<dbReference type="InterPro" id="IPR027434">
    <property type="entry name" value="Homing_endonucl"/>
</dbReference>
<evidence type="ECO:0000256" key="3">
    <source>
        <dbReference type="ARBA" id="ARBA00012274"/>
    </source>
</evidence>
<dbReference type="Gene3D" id="2.170.16.10">
    <property type="entry name" value="Hedgehog/Intein (Hint) domain"/>
    <property type="match status" value="1"/>
</dbReference>
<evidence type="ECO:0000256" key="13">
    <source>
        <dbReference type="ARBA" id="ARBA00033050"/>
    </source>
</evidence>
<evidence type="ECO:0000256" key="5">
    <source>
        <dbReference type="ARBA" id="ARBA00022628"/>
    </source>
</evidence>
<keyword evidence="11" id="KW-0170">Cobalt</keyword>
<dbReference type="InterPro" id="IPR003587">
    <property type="entry name" value="Hint_dom_N"/>
</dbReference>
<dbReference type="GO" id="GO:0004519">
    <property type="term" value="F:endonuclease activity"/>
    <property type="evidence" value="ECO:0007669"/>
    <property type="project" value="InterPro"/>
</dbReference>
<dbReference type="InterPro" id="IPR004860">
    <property type="entry name" value="LAGLIDADG_dom"/>
</dbReference>
<dbReference type="SUPFAM" id="SSF51294">
    <property type="entry name" value="Hedgehog/intein (Hint) domain"/>
    <property type="match status" value="1"/>
</dbReference>
<keyword evidence="8" id="KW-0068">Autocatalytic cleavage</keyword>
<dbReference type="Pfam" id="PF14528">
    <property type="entry name" value="LAGLIDADG_3"/>
    <property type="match status" value="1"/>
</dbReference>
<evidence type="ECO:0000256" key="6">
    <source>
        <dbReference type="ARBA" id="ARBA00022634"/>
    </source>
</evidence>
<evidence type="ECO:0000256" key="9">
    <source>
        <dbReference type="ARBA" id="ARBA00023000"/>
    </source>
</evidence>
<dbReference type="CDD" id="cd00081">
    <property type="entry name" value="Hint"/>
    <property type="match status" value="1"/>
</dbReference>
<gene>
    <name evidence="16" type="ORF">LCGC14_1239600</name>
</gene>
<dbReference type="GO" id="GO:0071897">
    <property type="term" value="P:DNA biosynthetic process"/>
    <property type="evidence" value="ECO:0007669"/>
    <property type="project" value="UniProtKB-KW"/>
</dbReference>
<comment type="catalytic activity">
    <reaction evidence="14">
        <text>a 2'-deoxyribonucleoside 5'-diphosphate + [thioredoxin]-disulfide + H2O = a ribonucleoside 5'-diphosphate + [thioredoxin]-dithiol</text>
        <dbReference type="Rhea" id="RHEA:23252"/>
        <dbReference type="Rhea" id="RHEA-COMP:10698"/>
        <dbReference type="Rhea" id="RHEA-COMP:10700"/>
        <dbReference type="ChEBI" id="CHEBI:15377"/>
        <dbReference type="ChEBI" id="CHEBI:29950"/>
        <dbReference type="ChEBI" id="CHEBI:50058"/>
        <dbReference type="ChEBI" id="CHEBI:57930"/>
        <dbReference type="ChEBI" id="CHEBI:73316"/>
        <dbReference type="EC" id="1.17.4.1"/>
    </reaction>
</comment>
<feature type="non-terminal residue" evidence="16">
    <location>
        <position position="1"/>
    </location>
</feature>
<dbReference type="SUPFAM" id="SSF55608">
    <property type="entry name" value="Homing endonucleases"/>
    <property type="match status" value="1"/>
</dbReference>
<evidence type="ECO:0000256" key="14">
    <source>
        <dbReference type="ARBA" id="ARBA00047754"/>
    </source>
</evidence>
<dbReference type="GO" id="GO:0031419">
    <property type="term" value="F:cobalamin binding"/>
    <property type="evidence" value="ECO:0007669"/>
    <property type="project" value="UniProtKB-KW"/>
</dbReference>
<evidence type="ECO:0000256" key="12">
    <source>
        <dbReference type="ARBA" id="ARBA00025437"/>
    </source>
</evidence>
<evidence type="ECO:0000256" key="7">
    <source>
        <dbReference type="ARBA" id="ARBA00022741"/>
    </source>
</evidence>